<keyword evidence="2" id="KW-1185">Reference proteome</keyword>
<evidence type="ECO:0000313" key="1">
    <source>
        <dbReference type="EMBL" id="KAK4033464.1"/>
    </source>
</evidence>
<protein>
    <submittedName>
        <fullName evidence="1">Uncharacterized protein</fullName>
    </submittedName>
</protein>
<dbReference type="Proteomes" id="UP001303115">
    <property type="component" value="Unassembled WGS sequence"/>
</dbReference>
<comment type="caution">
    <text evidence="1">The sequence shown here is derived from an EMBL/GenBank/DDBJ whole genome shotgun (WGS) entry which is preliminary data.</text>
</comment>
<reference evidence="2" key="1">
    <citation type="journal article" date="2023" name="Mol. Phylogenet. Evol.">
        <title>Genome-scale phylogeny and comparative genomics of the fungal order Sordariales.</title>
        <authorList>
            <person name="Hensen N."/>
            <person name="Bonometti L."/>
            <person name="Westerberg I."/>
            <person name="Brannstrom I.O."/>
            <person name="Guillou S."/>
            <person name="Cros-Aarteil S."/>
            <person name="Calhoun S."/>
            <person name="Haridas S."/>
            <person name="Kuo A."/>
            <person name="Mondo S."/>
            <person name="Pangilinan J."/>
            <person name="Riley R."/>
            <person name="LaButti K."/>
            <person name="Andreopoulos B."/>
            <person name="Lipzen A."/>
            <person name="Chen C."/>
            <person name="Yan M."/>
            <person name="Daum C."/>
            <person name="Ng V."/>
            <person name="Clum A."/>
            <person name="Steindorff A."/>
            <person name="Ohm R.A."/>
            <person name="Martin F."/>
            <person name="Silar P."/>
            <person name="Natvig D.O."/>
            <person name="Lalanne C."/>
            <person name="Gautier V."/>
            <person name="Ament-Velasquez S.L."/>
            <person name="Kruys A."/>
            <person name="Hutchinson M.I."/>
            <person name="Powell A.J."/>
            <person name="Barry K."/>
            <person name="Miller A.N."/>
            <person name="Grigoriev I.V."/>
            <person name="Debuchy R."/>
            <person name="Gladieux P."/>
            <person name="Hiltunen Thoren M."/>
            <person name="Johannesson H."/>
        </authorList>
    </citation>
    <scope>NUCLEOTIDE SEQUENCE [LARGE SCALE GENOMIC DNA]</scope>
    <source>
        <strain evidence="2">CBS 284.82</strain>
    </source>
</reference>
<evidence type="ECO:0000313" key="2">
    <source>
        <dbReference type="Proteomes" id="UP001303115"/>
    </source>
</evidence>
<organism evidence="1 2">
    <name type="scientific">Parachaetomium inaequale</name>
    <dbReference type="NCBI Taxonomy" id="2588326"/>
    <lineage>
        <taxon>Eukaryota</taxon>
        <taxon>Fungi</taxon>
        <taxon>Dikarya</taxon>
        <taxon>Ascomycota</taxon>
        <taxon>Pezizomycotina</taxon>
        <taxon>Sordariomycetes</taxon>
        <taxon>Sordariomycetidae</taxon>
        <taxon>Sordariales</taxon>
        <taxon>Chaetomiaceae</taxon>
        <taxon>Parachaetomium</taxon>
    </lineage>
</organism>
<dbReference type="EMBL" id="MU854528">
    <property type="protein sequence ID" value="KAK4033464.1"/>
    <property type="molecule type" value="Genomic_DNA"/>
</dbReference>
<dbReference type="AlphaFoldDB" id="A0AAN6SMU3"/>
<accession>A0AAN6SMU3</accession>
<proteinExistence type="predicted"/>
<name>A0AAN6SMU3_9PEZI</name>
<sequence length="61" mass="7129">MCIQYYREYTCGCKRQEEFVQCDKRLGSNVRCDPVRPVPLPGALHMCVRHMVQEGKDEMHG</sequence>
<gene>
    <name evidence="1" type="ORF">C8A01DRAFT_40066</name>
</gene>